<dbReference type="EMBL" id="MN739321">
    <property type="protein sequence ID" value="QHS98710.1"/>
    <property type="molecule type" value="Genomic_DNA"/>
</dbReference>
<dbReference type="GO" id="GO:0016787">
    <property type="term" value="F:hydrolase activity"/>
    <property type="evidence" value="ECO:0007669"/>
    <property type="project" value="UniProtKB-KW"/>
</dbReference>
<proteinExistence type="predicted"/>
<dbReference type="InterPro" id="IPR014001">
    <property type="entry name" value="Helicase_ATP-bd"/>
</dbReference>
<dbReference type="Gene3D" id="2.170.16.10">
    <property type="entry name" value="Hedgehog/Intein (Hint) domain"/>
    <property type="match status" value="1"/>
</dbReference>
<dbReference type="GO" id="GO:0016539">
    <property type="term" value="P:intein-mediated protein splicing"/>
    <property type="evidence" value="ECO:0007669"/>
    <property type="project" value="InterPro"/>
</dbReference>
<evidence type="ECO:0000256" key="6">
    <source>
        <dbReference type="ARBA" id="ARBA00023000"/>
    </source>
</evidence>
<protein>
    <recommendedName>
        <fullName evidence="7">Helicase ATP-binding domain-containing protein</fullName>
    </recommendedName>
</protein>
<reference evidence="8" key="1">
    <citation type="journal article" date="2020" name="Nature">
        <title>Giant virus diversity and host interactions through global metagenomics.</title>
        <authorList>
            <person name="Schulz F."/>
            <person name="Roux S."/>
            <person name="Paez-Espino D."/>
            <person name="Jungbluth S."/>
            <person name="Walsh D.A."/>
            <person name="Denef V.J."/>
            <person name="McMahon K.D."/>
            <person name="Konstantinidis K.T."/>
            <person name="Eloe-Fadrosh E.A."/>
            <person name="Kyrpides N.C."/>
            <person name="Woyke T."/>
        </authorList>
    </citation>
    <scope>NUCLEOTIDE SEQUENCE</scope>
    <source>
        <strain evidence="8">GVMAG-M-3300020185-18</strain>
    </source>
</reference>
<keyword evidence="1" id="KW-0547">Nucleotide-binding</keyword>
<dbReference type="NCBIfam" id="TIGR01443">
    <property type="entry name" value="intein_Cterm"/>
    <property type="match status" value="1"/>
</dbReference>
<dbReference type="PROSITE" id="PS50817">
    <property type="entry name" value="INTEIN_N_TER"/>
    <property type="match status" value="1"/>
</dbReference>
<keyword evidence="5" id="KW-0067">ATP-binding</keyword>
<evidence type="ECO:0000256" key="5">
    <source>
        <dbReference type="ARBA" id="ARBA00022840"/>
    </source>
</evidence>
<dbReference type="GO" id="GO:0004519">
    <property type="term" value="F:endonuclease activity"/>
    <property type="evidence" value="ECO:0007669"/>
    <property type="project" value="InterPro"/>
</dbReference>
<dbReference type="PANTHER" id="PTHR11274">
    <property type="entry name" value="RAD25/XP-B DNA REPAIR HELICASE"/>
    <property type="match status" value="1"/>
</dbReference>
<dbReference type="SMART" id="SM00487">
    <property type="entry name" value="DEXDc"/>
    <property type="match status" value="1"/>
</dbReference>
<dbReference type="NCBIfam" id="TIGR01445">
    <property type="entry name" value="intein_Nterm"/>
    <property type="match status" value="1"/>
</dbReference>
<dbReference type="Pfam" id="PF04851">
    <property type="entry name" value="ResIII"/>
    <property type="match status" value="1"/>
</dbReference>
<dbReference type="Pfam" id="PF03161">
    <property type="entry name" value="LAGLIDADG_2"/>
    <property type="match status" value="1"/>
</dbReference>
<accession>A0A6C0C2S4</accession>
<name>A0A6C0C2S4_9ZZZZ</name>
<dbReference type="Gene3D" id="3.10.28.10">
    <property type="entry name" value="Homing endonucleases"/>
    <property type="match status" value="1"/>
</dbReference>
<dbReference type="GO" id="GO:0004386">
    <property type="term" value="F:helicase activity"/>
    <property type="evidence" value="ECO:0007669"/>
    <property type="project" value="UniProtKB-KW"/>
</dbReference>
<dbReference type="SMART" id="SM00306">
    <property type="entry name" value="HintN"/>
    <property type="match status" value="1"/>
</dbReference>
<dbReference type="SUPFAM" id="SSF51294">
    <property type="entry name" value="Hedgehog/intein (Hint) domain"/>
    <property type="match status" value="1"/>
</dbReference>
<dbReference type="InterPro" id="IPR004860">
    <property type="entry name" value="LAGLIDADG_dom"/>
</dbReference>
<dbReference type="PANTHER" id="PTHR11274:SF0">
    <property type="entry name" value="GENERAL TRANSCRIPTION AND DNA REPAIR FACTOR IIH HELICASE SUBUNIT XPB"/>
    <property type="match status" value="1"/>
</dbReference>
<dbReference type="InterPro" id="IPR006935">
    <property type="entry name" value="Helicase/UvrB_N"/>
</dbReference>
<evidence type="ECO:0000313" key="8">
    <source>
        <dbReference type="EMBL" id="QHS98710.1"/>
    </source>
</evidence>
<evidence type="ECO:0000256" key="3">
    <source>
        <dbReference type="ARBA" id="ARBA00022806"/>
    </source>
</evidence>
<dbReference type="InterPro" id="IPR006142">
    <property type="entry name" value="INTEIN"/>
</dbReference>
<dbReference type="AlphaFoldDB" id="A0A6C0C2S4"/>
<dbReference type="GO" id="GO:0005524">
    <property type="term" value="F:ATP binding"/>
    <property type="evidence" value="ECO:0007669"/>
    <property type="project" value="UniProtKB-KW"/>
</dbReference>
<dbReference type="CDD" id="cd00081">
    <property type="entry name" value="Hint"/>
    <property type="match status" value="1"/>
</dbReference>
<feature type="domain" description="Helicase ATP-binding" evidence="7">
    <location>
        <begin position="108"/>
        <end position="212"/>
    </location>
</feature>
<dbReference type="InterPro" id="IPR050615">
    <property type="entry name" value="ATP-dep_DNA_Helicase"/>
</dbReference>
<dbReference type="InterPro" id="IPR030934">
    <property type="entry name" value="Intein_C"/>
</dbReference>
<keyword evidence="6" id="KW-0651">Protein splicing</keyword>
<dbReference type="Gene3D" id="3.40.50.300">
    <property type="entry name" value="P-loop containing nucleotide triphosphate hydrolases"/>
    <property type="match status" value="2"/>
</dbReference>
<dbReference type="PROSITE" id="PS50818">
    <property type="entry name" value="INTEIN_C_TER"/>
    <property type="match status" value="1"/>
</dbReference>
<dbReference type="InterPro" id="IPR006141">
    <property type="entry name" value="Intein_N"/>
</dbReference>
<evidence type="ECO:0000256" key="2">
    <source>
        <dbReference type="ARBA" id="ARBA00022801"/>
    </source>
</evidence>
<keyword evidence="2" id="KW-0378">Hydrolase</keyword>
<keyword evidence="3" id="KW-0347">Helicase</keyword>
<dbReference type="InterPro" id="IPR036844">
    <property type="entry name" value="Hint_dom_sf"/>
</dbReference>
<dbReference type="SUPFAM" id="SSF55608">
    <property type="entry name" value="Homing endonucleases"/>
    <property type="match status" value="1"/>
</dbReference>
<sequence length="871" mass="102067">MSKIKDDVSIYLGNKGYTIKKENLTVQEQQLIRKELMMRPFVPKTSLQKPSEFPIYRESNKKLYMPRYYGIETYGEPEENRLSKGTKIDLKFNGELRDFQKPIVEKFIKHARKHGGGLLELHTGAGKTVIGLNILAKLGVKTLIIVHKEFLLRQWIERIEQFLPGARVGKIQANVVDVEDKDIVIGMLQSLSMKDYPDKLFQEFGFTAYDECFPYKQHIHTDKGAVRIGSLYEKWENKEELPKILSFNKKTKQFEYKKMTYAWRKEREDLIKINLSKKVINCTPEHKILTTKGYVEANKLNEGDLIISKYDKNHIDTIISPALNEDQLQLVYGSYLGDGHIAITKKNRYRLQFTHGEKQKEYCEWKANMFGIDELTYIEKNGYSQKPAYRFATKIFDLENEITKNTKIVPDWLLDKLDERGIAVWYMDDGSDQKRENKDGVIKNLISIHSNNFDYEIQEKFVKKFNQYGIDCTISKTKGKYYYLRFNTENSLKLLQLISPYIHETMKYKLNERNEKYEWNNKYLAYGILKVTGKSYFKNKGANRCKKPYVYDIEVEDNHNFVLGTKTNRKNYIDGPVVSNCHHLSAEVFSRVLFRNVSQYSLGLSATMKRKDGLSKVFKMFIGDVVVKKERKGEDNVLVKAIEYYHEDEWFSKVALNYRGQTNYTTMIKKLCEFNRRSEFILKVLDDVLKKGSDEQQIMILAHNKSLLQYLHDAIEHRNIAPVGYYVGGMKEKDLKISESKKVIIATYAMAEEGLDIKTLTSLLMATPKVDVTQSIGRILRKKRKESLVIDIVDQHPVFQRHWAKRKTFYKKQKFKVIKTDKEGYFNDDWETIIDVKNNIFKRRKNNKPSKIRIETEPLLQGQCMIDVNLV</sequence>
<keyword evidence="4" id="KW-0068">Autocatalytic cleavage</keyword>
<dbReference type="GO" id="GO:0003677">
    <property type="term" value="F:DNA binding"/>
    <property type="evidence" value="ECO:0007669"/>
    <property type="project" value="InterPro"/>
</dbReference>
<evidence type="ECO:0000259" key="7">
    <source>
        <dbReference type="PROSITE" id="PS51192"/>
    </source>
</evidence>
<dbReference type="InterPro" id="IPR027434">
    <property type="entry name" value="Homing_endonucl"/>
</dbReference>
<evidence type="ECO:0000256" key="1">
    <source>
        <dbReference type="ARBA" id="ARBA00022741"/>
    </source>
</evidence>
<dbReference type="PRINTS" id="PR00379">
    <property type="entry name" value="INTEIN"/>
</dbReference>
<dbReference type="PROSITE" id="PS51192">
    <property type="entry name" value="HELICASE_ATP_BIND_1"/>
    <property type="match status" value="1"/>
</dbReference>
<dbReference type="InterPro" id="IPR027417">
    <property type="entry name" value="P-loop_NTPase"/>
</dbReference>
<organism evidence="8">
    <name type="scientific">viral metagenome</name>
    <dbReference type="NCBI Taxonomy" id="1070528"/>
    <lineage>
        <taxon>unclassified sequences</taxon>
        <taxon>metagenomes</taxon>
        <taxon>organismal metagenomes</taxon>
    </lineage>
</organism>
<evidence type="ECO:0000256" key="4">
    <source>
        <dbReference type="ARBA" id="ARBA00022813"/>
    </source>
</evidence>
<dbReference type="SUPFAM" id="SSF52540">
    <property type="entry name" value="P-loop containing nucleoside triphosphate hydrolases"/>
    <property type="match status" value="2"/>
</dbReference>
<dbReference type="InterPro" id="IPR003587">
    <property type="entry name" value="Hint_dom_N"/>
</dbReference>